<comment type="caution">
    <text evidence="2">The sequence shown here is derived from an EMBL/GenBank/DDBJ whole genome shotgun (WGS) entry which is preliminary data.</text>
</comment>
<dbReference type="EMBL" id="JAULSW010000002">
    <property type="protein sequence ID" value="KAK3389186.1"/>
    <property type="molecule type" value="Genomic_DNA"/>
</dbReference>
<feature type="compositionally biased region" description="Basic and acidic residues" evidence="1">
    <location>
        <begin position="77"/>
        <end position="91"/>
    </location>
</feature>
<gene>
    <name evidence="2" type="ORF">B0H63DRAFT_95435</name>
</gene>
<proteinExistence type="predicted"/>
<feature type="region of interest" description="Disordered" evidence="1">
    <location>
        <begin position="49"/>
        <end position="103"/>
    </location>
</feature>
<name>A0AAE0NWX5_9PEZI</name>
<feature type="compositionally biased region" description="Basic and acidic residues" evidence="1">
    <location>
        <begin position="55"/>
        <end position="65"/>
    </location>
</feature>
<keyword evidence="3" id="KW-1185">Reference proteome</keyword>
<protein>
    <recommendedName>
        <fullName evidence="4">Histone chaperone domain-containing protein</fullName>
    </recommendedName>
</protein>
<evidence type="ECO:0000313" key="2">
    <source>
        <dbReference type="EMBL" id="KAK3389186.1"/>
    </source>
</evidence>
<evidence type="ECO:0000313" key="3">
    <source>
        <dbReference type="Proteomes" id="UP001285441"/>
    </source>
</evidence>
<sequence>MSNQQYQPDQGFTSQVGDDSYVSRQGQKIEVNLVVSDSERVQDPINEAMADSDAQLERDDKEAIDKSNVIKQHLRGAKPEQSYKEPGDKEGLLANDGTSRGAY</sequence>
<dbReference type="AlphaFoldDB" id="A0AAE0NWX5"/>
<reference evidence="2" key="2">
    <citation type="submission" date="2023-06" db="EMBL/GenBank/DDBJ databases">
        <authorList>
            <consortium name="Lawrence Berkeley National Laboratory"/>
            <person name="Haridas S."/>
            <person name="Hensen N."/>
            <person name="Bonometti L."/>
            <person name="Westerberg I."/>
            <person name="Brannstrom I.O."/>
            <person name="Guillou S."/>
            <person name="Cros-Aarteil S."/>
            <person name="Calhoun S."/>
            <person name="Kuo A."/>
            <person name="Mondo S."/>
            <person name="Pangilinan J."/>
            <person name="Riley R."/>
            <person name="LaButti K."/>
            <person name="Andreopoulos B."/>
            <person name="Lipzen A."/>
            <person name="Chen C."/>
            <person name="Yanf M."/>
            <person name="Daum C."/>
            <person name="Ng V."/>
            <person name="Clum A."/>
            <person name="Steindorff A."/>
            <person name="Ohm R."/>
            <person name="Martin F."/>
            <person name="Silar P."/>
            <person name="Natvig D."/>
            <person name="Lalanne C."/>
            <person name="Gautier V."/>
            <person name="Ament-velasquez S.L."/>
            <person name="Kruys A."/>
            <person name="Hutchinson M.I."/>
            <person name="Powell A.J."/>
            <person name="Barry K."/>
            <person name="Miller A.N."/>
            <person name="Grigoriev I.V."/>
            <person name="Debuchy R."/>
            <person name="Gladieux P."/>
            <person name="Thoren M.H."/>
            <person name="Johannesson H."/>
        </authorList>
    </citation>
    <scope>NUCLEOTIDE SEQUENCE</scope>
    <source>
        <strain evidence="2">CBS 232.78</strain>
    </source>
</reference>
<reference evidence="2" key="1">
    <citation type="journal article" date="2023" name="Mol. Phylogenet. Evol.">
        <title>Genome-scale phylogeny and comparative genomics of the fungal order Sordariales.</title>
        <authorList>
            <person name="Hensen N."/>
            <person name="Bonometti L."/>
            <person name="Westerberg I."/>
            <person name="Brannstrom I.O."/>
            <person name="Guillou S."/>
            <person name="Cros-Aarteil S."/>
            <person name="Calhoun S."/>
            <person name="Haridas S."/>
            <person name="Kuo A."/>
            <person name="Mondo S."/>
            <person name="Pangilinan J."/>
            <person name="Riley R."/>
            <person name="LaButti K."/>
            <person name="Andreopoulos B."/>
            <person name="Lipzen A."/>
            <person name="Chen C."/>
            <person name="Yan M."/>
            <person name="Daum C."/>
            <person name="Ng V."/>
            <person name="Clum A."/>
            <person name="Steindorff A."/>
            <person name="Ohm R.A."/>
            <person name="Martin F."/>
            <person name="Silar P."/>
            <person name="Natvig D.O."/>
            <person name="Lalanne C."/>
            <person name="Gautier V."/>
            <person name="Ament-Velasquez S.L."/>
            <person name="Kruys A."/>
            <person name="Hutchinson M.I."/>
            <person name="Powell A.J."/>
            <person name="Barry K."/>
            <person name="Miller A.N."/>
            <person name="Grigoriev I.V."/>
            <person name="Debuchy R."/>
            <person name="Gladieux P."/>
            <person name="Hiltunen Thoren M."/>
            <person name="Johannesson H."/>
        </authorList>
    </citation>
    <scope>NUCLEOTIDE SEQUENCE</scope>
    <source>
        <strain evidence="2">CBS 232.78</strain>
    </source>
</reference>
<feature type="region of interest" description="Disordered" evidence="1">
    <location>
        <begin position="1"/>
        <end position="23"/>
    </location>
</feature>
<evidence type="ECO:0000256" key="1">
    <source>
        <dbReference type="SAM" id="MobiDB-lite"/>
    </source>
</evidence>
<dbReference type="Proteomes" id="UP001285441">
    <property type="component" value="Unassembled WGS sequence"/>
</dbReference>
<organism evidence="2 3">
    <name type="scientific">Podospora didyma</name>
    <dbReference type="NCBI Taxonomy" id="330526"/>
    <lineage>
        <taxon>Eukaryota</taxon>
        <taxon>Fungi</taxon>
        <taxon>Dikarya</taxon>
        <taxon>Ascomycota</taxon>
        <taxon>Pezizomycotina</taxon>
        <taxon>Sordariomycetes</taxon>
        <taxon>Sordariomycetidae</taxon>
        <taxon>Sordariales</taxon>
        <taxon>Podosporaceae</taxon>
        <taxon>Podospora</taxon>
    </lineage>
</organism>
<accession>A0AAE0NWX5</accession>
<evidence type="ECO:0008006" key="4">
    <source>
        <dbReference type="Google" id="ProtNLM"/>
    </source>
</evidence>